<comment type="caution">
    <text evidence="1">The sequence shown here is derived from an EMBL/GenBank/DDBJ whole genome shotgun (WGS) entry which is preliminary data.</text>
</comment>
<evidence type="ECO:0000313" key="1">
    <source>
        <dbReference type="EMBL" id="GGS54916.1"/>
    </source>
</evidence>
<proteinExistence type="predicted"/>
<dbReference type="Proteomes" id="UP000660680">
    <property type="component" value="Unassembled WGS sequence"/>
</dbReference>
<evidence type="ECO:0000313" key="2">
    <source>
        <dbReference type="Proteomes" id="UP000660680"/>
    </source>
</evidence>
<name>A0A918GRE3_9PSEU</name>
<keyword evidence="2" id="KW-1185">Reference proteome</keyword>
<organism evidence="1 2">
    <name type="scientific">Actinokineospora fastidiosa</name>
    <dbReference type="NCBI Taxonomy" id="1816"/>
    <lineage>
        <taxon>Bacteria</taxon>
        <taxon>Bacillati</taxon>
        <taxon>Actinomycetota</taxon>
        <taxon>Actinomycetes</taxon>
        <taxon>Pseudonocardiales</taxon>
        <taxon>Pseudonocardiaceae</taxon>
        <taxon>Actinokineospora</taxon>
    </lineage>
</organism>
<protein>
    <submittedName>
        <fullName evidence="1">Uncharacterized protein</fullName>
    </submittedName>
</protein>
<dbReference type="EMBL" id="BMRB01000007">
    <property type="protein sequence ID" value="GGS54916.1"/>
    <property type="molecule type" value="Genomic_DNA"/>
</dbReference>
<accession>A0A918GRE3</accession>
<sequence length="169" mass="18294">MLAAAGTSGEMNAAGTDCTGRYIRGTPRLDTPLWPCAMVEGIEWAGWHCKVPAMTEPHVRTLVAFLRAVAILALDAPHQRAWLASLGLPGELAVADELALEFDDGYLLLPAFISNGWLPANAREQFGPIDAALAAMSGNDHQDVWAVEALSTDQRWEEVRALARNALKF</sequence>
<dbReference type="AlphaFoldDB" id="A0A918GRE3"/>
<reference evidence="1" key="2">
    <citation type="submission" date="2020-09" db="EMBL/GenBank/DDBJ databases">
        <authorList>
            <person name="Sun Q."/>
            <person name="Ohkuma M."/>
        </authorList>
    </citation>
    <scope>NUCLEOTIDE SEQUENCE</scope>
    <source>
        <strain evidence="1">JCM 3276</strain>
    </source>
</reference>
<gene>
    <name evidence="1" type="ORF">GCM10010171_57580</name>
</gene>
<reference evidence="1" key="1">
    <citation type="journal article" date="2014" name="Int. J. Syst. Evol. Microbiol.">
        <title>Complete genome sequence of Corynebacterium casei LMG S-19264T (=DSM 44701T), isolated from a smear-ripened cheese.</title>
        <authorList>
            <consortium name="US DOE Joint Genome Institute (JGI-PGF)"/>
            <person name="Walter F."/>
            <person name="Albersmeier A."/>
            <person name="Kalinowski J."/>
            <person name="Ruckert C."/>
        </authorList>
    </citation>
    <scope>NUCLEOTIDE SEQUENCE</scope>
    <source>
        <strain evidence="1">JCM 3276</strain>
    </source>
</reference>